<dbReference type="Gene3D" id="2.160.20.10">
    <property type="entry name" value="Single-stranded right-handed beta-helix, Pectin lyase-like"/>
    <property type="match status" value="1"/>
</dbReference>
<dbReference type="AlphaFoldDB" id="A0A381P3E4"/>
<evidence type="ECO:0000313" key="2">
    <source>
        <dbReference type="EMBL" id="SUZ61452.1"/>
    </source>
</evidence>
<organism evidence="2">
    <name type="scientific">marine metagenome</name>
    <dbReference type="NCBI Taxonomy" id="408172"/>
    <lineage>
        <taxon>unclassified sequences</taxon>
        <taxon>metagenomes</taxon>
        <taxon>ecological metagenomes</taxon>
    </lineage>
</organism>
<dbReference type="InterPro" id="IPR022442">
    <property type="entry name" value="SO_2930-like_dom"/>
</dbReference>
<feature type="domain" description="Right handed beta helix" evidence="1">
    <location>
        <begin position="141"/>
        <end position="290"/>
    </location>
</feature>
<reference evidence="2" key="1">
    <citation type="submission" date="2018-05" db="EMBL/GenBank/DDBJ databases">
        <authorList>
            <person name="Lanie J.A."/>
            <person name="Ng W.-L."/>
            <person name="Kazmierczak K.M."/>
            <person name="Andrzejewski T.M."/>
            <person name="Davidsen T.M."/>
            <person name="Wayne K.J."/>
            <person name="Tettelin H."/>
            <person name="Glass J.I."/>
            <person name="Rusch D."/>
            <person name="Podicherti R."/>
            <person name="Tsui H.-C.T."/>
            <person name="Winkler M.E."/>
        </authorList>
    </citation>
    <scope>NUCLEOTIDE SEQUENCE</scope>
</reference>
<proteinExistence type="predicted"/>
<dbReference type="EMBL" id="UINC01000804">
    <property type="protein sequence ID" value="SUZ61452.1"/>
    <property type="molecule type" value="Genomic_DNA"/>
</dbReference>
<dbReference type="SMART" id="SM00710">
    <property type="entry name" value="PbH1"/>
    <property type="match status" value="6"/>
</dbReference>
<accession>A0A381P3E4</accession>
<dbReference type="InterPro" id="IPR011050">
    <property type="entry name" value="Pectin_lyase_fold/virulence"/>
</dbReference>
<sequence length="411" mass="44407">MRNIMFRTLFCLGLLTFSALQAEEILINPSDSSQEQVQEALILAKPGDTIKLQAGLYKFTDGLSLDIDNVRLIGEGMDKTILSFADQLSGAQGLLVTSNKVVLKDFAIEDAKGDALKVIGADGIYMINLRTEWTGGPKSTNGAYGLYPVESKDVLIDGCVAIGASDAGIYVGQSENIIVRNSRAHYNVAGIEIENSYYADVYDNVASHNTGGILVFDLPDLPQQGGHHVRVFRNQAIDNDTDNFAPEGNIVGEVPRGTGIIIQANSDVEVFDNDISGNGTVNLSIVTYSAETNDENYYPHPKSIQVHGNRFGKGGFDPDVDKAIAGVLYELSEGNLPDIFWDGVLPLSQMIFGQPDEEKLILVNNGDASFLAIKPIKYMLSLPGITSTDIETYNGAIRPLSPVVMDIPQGI</sequence>
<gene>
    <name evidence="2" type="ORF">METZ01_LOCUS14306</name>
</gene>
<name>A0A381P3E4_9ZZZZ</name>
<dbReference type="NCBIfam" id="TIGR03805">
    <property type="entry name" value="beta_helix_1"/>
    <property type="match status" value="1"/>
</dbReference>
<dbReference type="InterPro" id="IPR012334">
    <property type="entry name" value="Pectin_lyas_fold"/>
</dbReference>
<dbReference type="InterPro" id="IPR039448">
    <property type="entry name" value="Beta_helix"/>
</dbReference>
<dbReference type="Pfam" id="PF13229">
    <property type="entry name" value="Beta_helix"/>
    <property type="match status" value="1"/>
</dbReference>
<evidence type="ECO:0000259" key="1">
    <source>
        <dbReference type="Pfam" id="PF13229"/>
    </source>
</evidence>
<dbReference type="SUPFAM" id="SSF51126">
    <property type="entry name" value="Pectin lyase-like"/>
    <property type="match status" value="1"/>
</dbReference>
<protein>
    <recommendedName>
        <fullName evidence="1">Right handed beta helix domain-containing protein</fullName>
    </recommendedName>
</protein>
<dbReference type="InterPro" id="IPR006626">
    <property type="entry name" value="PbH1"/>
</dbReference>